<dbReference type="InterPro" id="IPR016181">
    <property type="entry name" value="Acyl_CoA_acyltransferase"/>
</dbReference>
<dbReference type="Gene3D" id="3.40.630.30">
    <property type="match status" value="1"/>
</dbReference>
<gene>
    <name evidence="1" type="ORF">NVS88_12385</name>
</gene>
<dbReference type="SUPFAM" id="SSF55729">
    <property type="entry name" value="Acyl-CoA N-acyltransferases (Nat)"/>
    <property type="match status" value="1"/>
</dbReference>
<organism evidence="1 2">
    <name type="scientific">Speluncibacter jeojiensis</name>
    <dbReference type="NCBI Taxonomy" id="2710754"/>
    <lineage>
        <taxon>Bacteria</taxon>
        <taxon>Bacillati</taxon>
        <taxon>Actinomycetota</taxon>
        <taxon>Actinomycetes</taxon>
        <taxon>Mycobacteriales</taxon>
        <taxon>Speluncibacteraceae</taxon>
        <taxon>Speluncibacter</taxon>
    </lineage>
</organism>
<keyword evidence="2" id="KW-1185">Reference proteome</keyword>
<dbReference type="AlphaFoldDB" id="A0A9X4M1X8"/>
<sequence>MNYSIWNIKPVPRGEATVTVATPTIATSTIATRTTRYRDLMNTNTAAIVLLAWTRRLGLDDDTLTRADEPHRVADEAADRVRLLHVFGSTVLTGPPGALDRIDPAVLRDPRAAETGTFAAATTAAALARAVGAIRPATTESLWYLDAYGPSPDGAEPLISHDSSDVDAVAGTCPPVDVNEAAVAGLERSFTLLDHAHTPRACSGYAVRDGFLADLRVLTDPRSRRTGDGSTVGRLAALDALDAGLIAQARIHPDNHTARRLAVSVGFAECGWLVTVSPTR</sequence>
<dbReference type="Proteomes" id="UP001152755">
    <property type="component" value="Unassembled WGS sequence"/>
</dbReference>
<accession>A0A9X4M1X8</accession>
<evidence type="ECO:0000313" key="2">
    <source>
        <dbReference type="Proteomes" id="UP001152755"/>
    </source>
</evidence>
<comment type="caution">
    <text evidence="1">The sequence shown here is derived from an EMBL/GenBank/DDBJ whole genome shotgun (WGS) entry which is preliminary data.</text>
</comment>
<reference evidence="1" key="1">
    <citation type="submission" date="2022-08" db="EMBL/GenBank/DDBJ databases">
        <title>Genome analysis of Corynebacteriales strain.</title>
        <authorList>
            <person name="Lee S.D."/>
        </authorList>
    </citation>
    <scope>NUCLEOTIDE SEQUENCE</scope>
    <source>
        <strain evidence="1">D3-21</strain>
    </source>
</reference>
<evidence type="ECO:0000313" key="1">
    <source>
        <dbReference type="EMBL" id="MDG3015347.1"/>
    </source>
</evidence>
<dbReference type="EMBL" id="JANRHA010000007">
    <property type="protein sequence ID" value="MDG3015347.1"/>
    <property type="molecule type" value="Genomic_DNA"/>
</dbReference>
<dbReference type="RefSeq" id="WP_332520036.1">
    <property type="nucleotide sequence ID" value="NZ_JANRHA010000007.1"/>
</dbReference>
<protein>
    <submittedName>
        <fullName evidence="1">Uncharacterized protein</fullName>
    </submittedName>
</protein>
<proteinExistence type="predicted"/>
<name>A0A9X4M1X8_9ACTN</name>